<reference evidence="2" key="1">
    <citation type="journal article" date="2013" name="Environ. Microbiol.">
        <title>Microbiota from the distal guts of lean and obese adolescents exhibit partial functional redundancy besides clear differences in community structure.</title>
        <authorList>
            <person name="Ferrer M."/>
            <person name="Ruiz A."/>
            <person name="Lanza F."/>
            <person name="Haange S.B."/>
            <person name="Oberbach A."/>
            <person name="Till H."/>
            <person name="Bargiela R."/>
            <person name="Campoy C."/>
            <person name="Segura M.T."/>
            <person name="Richter M."/>
            <person name="von Bergen M."/>
            <person name="Seifert J."/>
            <person name="Suarez A."/>
        </authorList>
    </citation>
    <scope>NUCLEOTIDE SEQUENCE</scope>
</reference>
<sequence length="120" mass="13240">MNTPNAPWLKFYGDIPKTLEYPQISMYEAVVNAGKTHSQVNAYEFQGKGTTYAKFIEKIDRTAKAYKALGIKEGETVTICMPNAPQGVDSFYALNRIGAVPAMIHPLSAAGEITFYLKDT</sequence>
<feature type="domain" description="AMP-dependent synthetase/ligase" evidence="1">
    <location>
        <begin position="36"/>
        <end position="120"/>
    </location>
</feature>
<dbReference type="InterPro" id="IPR000873">
    <property type="entry name" value="AMP-dep_synth/lig_dom"/>
</dbReference>
<organism evidence="2">
    <name type="scientific">human gut metagenome</name>
    <dbReference type="NCBI Taxonomy" id="408170"/>
    <lineage>
        <taxon>unclassified sequences</taxon>
        <taxon>metagenomes</taxon>
        <taxon>organismal metagenomes</taxon>
    </lineage>
</organism>
<keyword evidence="2" id="KW-0436">Ligase</keyword>
<proteinExistence type="predicted"/>
<dbReference type="SUPFAM" id="SSF56801">
    <property type="entry name" value="Acetyl-CoA synthetase-like"/>
    <property type="match status" value="1"/>
</dbReference>
<accession>K1S7F5</accession>
<dbReference type="Pfam" id="PF00501">
    <property type="entry name" value="AMP-binding"/>
    <property type="match status" value="1"/>
</dbReference>
<dbReference type="GO" id="GO:0016874">
    <property type="term" value="F:ligase activity"/>
    <property type="evidence" value="ECO:0007669"/>
    <property type="project" value="UniProtKB-KW"/>
</dbReference>
<gene>
    <name evidence="2" type="ORF">LEA_18291</name>
</gene>
<name>K1S7F5_9ZZZZ</name>
<feature type="non-terminal residue" evidence="2">
    <location>
        <position position="120"/>
    </location>
</feature>
<evidence type="ECO:0000259" key="1">
    <source>
        <dbReference type="Pfam" id="PF00501"/>
    </source>
</evidence>
<protein>
    <submittedName>
        <fullName evidence="2">AMP-dependent synthetase and ligase</fullName>
    </submittedName>
</protein>
<comment type="caution">
    <text evidence="2">The sequence shown here is derived from an EMBL/GenBank/DDBJ whole genome shotgun (WGS) entry which is preliminary data.</text>
</comment>
<evidence type="ECO:0000313" key="2">
    <source>
        <dbReference type="EMBL" id="EKC49655.1"/>
    </source>
</evidence>
<dbReference type="AlphaFoldDB" id="K1S7F5"/>
<dbReference type="EMBL" id="AJWY01012541">
    <property type="protein sequence ID" value="EKC49655.1"/>
    <property type="molecule type" value="Genomic_DNA"/>
</dbReference>
<dbReference type="Gene3D" id="3.40.50.980">
    <property type="match status" value="1"/>
</dbReference>